<dbReference type="AlphaFoldDB" id="C1AA98"/>
<dbReference type="PANTHER" id="PTHR36842">
    <property type="entry name" value="PROTEIN TOLB HOMOLOG"/>
    <property type="match status" value="1"/>
</dbReference>
<dbReference type="Gene3D" id="2.120.10.30">
    <property type="entry name" value="TolB, C-terminal domain"/>
    <property type="match status" value="1"/>
</dbReference>
<dbReference type="Pfam" id="PF07676">
    <property type="entry name" value="PD40"/>
    <property type="match status" value="3"/>
</dbReference>
<protein>
    <recommendedName>
        <fullName evidence="4">TolB protein</fullName>
    </recommendedName>
</protein>
<dbReference type="InterPro" id="IPR011042">
    <property type="entry name" value="6-blade_b-propeller_TolB-like"/>
</dbReference>
<dbReference type="HOGENOM" id="CLU_820749_0_0_0"/>
<proteinExistence type="inferred from homology"/>
<dbReference type="KEGG" id="gau:GAU_2654"/>
<evidence type="ECO:0000313" key="3">
    <source>
        <dbReference type="Proteomes" id="UP000002209"/>
    </source>
</evidence>
<dbReference type="eggNOG" id="COG0823">
    <property type="taxonomic scope" value="Bacteria"/>
</dbReference>
<reference evidence="3" key="1">
    <citation type="submission" date="2006-03" db="EMBL/GenBank/DDBJ databases">
        <title>Complete genome sequence of Gemmatimonas aurantiaca T-27 that represents a novel phylum Gemmatimonadetes.</title>
        <authorList>
            <person name="Takasaki K."/>
            <person name="Ichikawa N."/>
            <person name="Miura H."/>
            <person name="Matsushita S."/>
            <person name="Watanabe Y."/>
            <person name="Oguchi A."/>
            <person name="Ankai A."/>
            <person name="Yashiro I."/>
            <person name="Takahashi M."/>
            <person name="Terui Y."/>
            <person name="Fukui S."/>
            <person name="Yokoyama H."/>
            <person name="Tanikawa S."/>
            <person name="Hanada S."/>
            <person name="Kamagata Y."/>
            <person name="Fujita N."/>
        </authorList>
    </citation>
    <scope>NUCLEOTIDE SEQUENCE [LARGE SCALE GENOMIC DNA]</scope>
    <source>
        <strain evidence="3">T-27 / DSM 14586 / JCM 11422 / NBRC 100505</strain>
    </source>
</reference>
<keyword evidence="3" id="KW-1185">Reference proteome</keyword>
<accession>C1AA98</accession>
<name>C1AA98_GEMAT</name>
<evidence type="ECO:0008006" key="4">
    <source>
        <dbReference type="Google" id="ProtNLM"/>
    </source>
</evidence>
<evidence type="ECO:0000256" key="1">
    <source>
        <dbReference type="ARBA" id="ARBA00009820"/>
    </source>
</evidence>
<dbReference type="EMBL" id="AP009153">
    <property type="protein sequence ID" value="BAH39696.1"/>
    <property type="molecule type" value="Genomic_DNA"/>
</dbReference>
<comment type="similarity">
    <text evidence="1">Belongs to the TolB family.</text>
</comment>
<dbReference type="SUPFAM" id="SSF82171">
    <property type="entry name" value="DPP6 N-terminal domain-like"/>
    <property type="match status" value="1"/>
</dbReference>
<dbReference type="Proteomes" id="UP000002209">
    <property type="component" value="Chromosome"/>
</dbReference>
<dbReference type="Gene3D" id="2.120.10.60">
    <property type="entry name" value="Tricorn protease N-terminal domain"/>
    <property type="match status" value="1"/>
</dbReference>
<dbReference type="STRING" id="379066.GAU_2654"/>
<sequence length="338" mass="36806">MCTRQTARHIITGKAMTVTHRFRAHLLAVGFAAAMLNITACNYDTPIEPSPDDAPAWDLLFESTHTPATGGGVPSLRLMVYHTDSGTVAPLFGRDIAGGSPSVSADGQRVVYVGESNSTVDYDFQDLWVVMRGAAPRRLALSDGSEHAPSMSPNGALIAYARPNAMMLSHIYVADIEGRAESPLSLAMAPGLQYTFATPAWSPDGTRLLFAGGAPGMLHLYTMRVDGTQVQQITNATYSDFDGTWSPDGQTIAFVRYISPNHQILMTRNLVTGAERTFEYANRSRHPAWSPDGTRIAFVSNMSDNADLELYTVKPDGSALTRLTNDNLTQQHPSWIRR</sequence>
<evidence type="ECO:0000313" key="2">
    <source>
        <dbReference type="EMBL" id="BAH39696.1"/>
    </source>
</evidence>
<dbReference type="InterPro" id="IPR011659">
    <property type="entry name" value="WD40"/>
</dbReference>
<gene>
    <name evidence="2" type="ordered locus">GAU_2654</name>
</gene>
<dbReference type="PANTHER" id="PTHR36842:SF1">
    <property type="entry name" value="PROTEIN TOLB"/>
    <property type="match status" value="1"/>
</dbReference>
<organism evidence="2 3">
    <name type="scientific">Gemmatimonas aurantiaca (strain DSM 14586 / JCM 11422 / NBRC 100505 / T-27)</name>
    <dbReference type="NCBI Taxonomy" id="379066"/>
    <lineage>
        <taxon>Bacteria</taxon>
        <taxon>Pseudomonadati</taxon>
        <taxon>Gemmatimonadota</taxon>
        <taxon>Gemmatimonadia</taxon>
        <taxon>Gemmatimonadales</taxon>
        <taxon>Gemmatimonadaceae</taxon>
        <taxon>Gemmatimonas</taxon>
    </lineage>
</organism>